<proteinExistence type="predicted"/>
<dbReference type="EMBL" id="CM034400">
    <property type="protein sequence ID" value="KAJ0176223.1"/>
    <property type="molecule type" value="Genomic_DNA"/>
</dbReference>
<protein>
    <submittedName>
        <fullName evidence="1">Uncharacterized protein</fullName>
    </submittedName>
</protein>
<comment type="caution">
    <text evidence="1">The sequence shown here is derived from an EMBL/GenBank/DDBJ whole genome shotgun (WGS) entry which is preliminary data.</text>
</comment>
<organism evidence="1 2">
    <name type="scientific">Dendrolimus kikuchii</name>
    <dbReference type="NCBI Taxonomy" id="765133"/>
    <lineage>
        <taxon>Eukaryota</taxon>
        <taxon>Metazoa</taxon>
        <taxon>Ecdysozoa</taxon>
        <taxon>Arthropoda</taxon>
        <taxon>Hexapoda</taxon>
        <taxon>Insecta</taxon>
        <taxon>Pterygota</taxon>
        <taxon>Neoptera</taxon>
        <taxon>Endopterygota</taxon>
        <taxon>Lepidoptera</taxon>
        <taxon>Glossata</taxon>
        <taxon>Ditrysia</taxon>
        <taxon>Bombycoidea</taxon>
        <taxon>Lasiocampidae</taxon>
        <taxon>Dendrolimus</taxon>
    </lineage>
</organism>
<dbReference type="Proteomes" id="UP000824533">
    <property type="component" value="Linkage Group LG14"/>
</dbReference>
<feature type="non-terminal residue" evidence="1">
    <location>
        <position position="1"/>
    </location>
</feature>
<gene>
    <name evidence="1" type="ORF">K1T71_008397</name>
</gene>
<evidence type="ECO:0000313" key="1">
    <source>
        <dbReference type="EMBL" id="KAJ0176223.1"/>
    </source>
</evidence>
<accession>A0ACC1CX35</accession>
<keyword evidence="2" id="KW-1185">Reference proteome</keyword>
<name>A0ACC1CX35_9NEOP</name>
<evidence type="ECO:0000313" key="2">
    <source>
        <dbReference type="Proteomes" id="UP000824533"/>
    </source>
</evidence>
<reference evidence="1 2" key="1">
    <citation type="journal article" date="2021" name="Front. Genet.">
        <title>Chromosome-Level Genome Assembly Reveals Significant Gene Expansion in the Toll and IMD Signaling Pathways of Dendrolimus kikuchii.</title>
        <authorList>
            <person name="Zhou J."/>
            <person name="Wu P."/>
            <person name="Xiong Z."/>
            <person name="Liu N."/>
            <person name="Zhao N."/>
            <person name="Ji M."/>
            <person name="Qiu Y."/>
            <person name="Yang B."/>
        </authorList>
    </citation>
    <scope>NUCLEOTIDE SEQUENCE [LARGE SCALE GENOMIC DNA]</scope>
    <source>
        <strain evidence="1">Ann1</strain>
    </source>
</reference>
<sequence>DCVRRFRRVLVINVVPEAISCLIQTICFVGRSLLRENRHCEKYYKITTKREGTQIVV</sequence>